<gene>
    <name evidence="1" type="ORF">DSM106972_005040</name>
</gene>
<evidence type="ECO:0000313" key="2">
    <source>
        <dbReference type="Proteomes" id="UP000271624"/>
    </source>
</evidence>
<reference evidence="1" key="2">
    <citation type="journal article" date="2019" name="Genome Biol. Evol.">
        <title>Day and night: Metabolic profiles and evolutionary relationships of six axenic non-marine cyanobacteria.</title>
        <authorList>
            <person name="Will S.E."/>
            <person name="Henke P."/>
            <person name="Boedeker C."/>
            <person name="Huang S."/>
            <person name="Brinkmann H."/>
            <person name="Rohde M."/>
            <person name="Jarek M."/>
            <person name="Friedl T."/>
            <person name="Seufert S."/>
            <person name="Schumacher M."/>
            <person name="Overmann J."/>
            <person name="Neumann-Schaal M."/>
            <person name="Petersen J."/>
        </authorList>
    </citation>
    <scope>NUCLEOTIDE SEQUENCE [LARGE SCALE GENOMIC DNA]</scope>
    <source>
        <strain evidence="1">PCC 7102</strain>
    </source>
</reference>
<dbReference type="Proteomes" id="UP000271624">
    <property type="component" value="Unassembled WGS sequence"/>
</dbReference>
<comment type="caution">
    <text evidence="1">The sequence shown here is derived from an EMBL/GenBank/DDBJ whole genome shotgun (WGS) entry which is preliminary data.</text>
</comment>
<protein>
    <submittedName>
        <fullName evidence="1">Uncharacterized protein</fullName>
    </submittedName>
</protein>
<evidence type="ECO:0000313" key="1">
    <source>
        <dbReference type="EMBL" id="RUT10009.1"/>
    </source>
</evidence>
<proteinExistence type="predicted"/>
<name>A0A3S1DHG2_9CYAN</name>
<keyword evidence="2" id="KW-1185">Reference proteome</keyword>
<sequence length="109" mass="11658">MLINDLSYLKNTQENDLIFGGADIFIVANATAGGNNSLTLTDVNIDSTTKKNGVSKVTGTGLAIAIGEDPTVDTDYGLEGFDRAKVKTRYRGGDNYAIETVRIKATDRP</sequence>
<organism evidence="1 2">
    <name type="scientific">Dulcicalothrix desertica PCC 7102</name>
    <dbReference type="NCBI Taxonomy" id="232991"/>
    <lineage>
        <taxon>Bacteria</taxon>
        <taxon>Bacillati</taxon>
        <taxon>Cyanobacteriota</taxon>
        <taxon>Cyanophyceae</taxon>
        <taxon>Nostocales</taxon>
        <taxon>Calotrichaceae</taxon>
        <taxon>Dulcicalothrix</taxon>
    </lineage>
</organism>
<accession>A0A3S1DHG2</accession>
<dbReference type="AlphaFoldDB" id="A0A3S1DHG2"/>
<reference evidence="1" key="1">
    <citation type="submission" date="2018-12" db="EMBL/GenBank/DDBJ databases">
        <authorList>
            <person name="Will S."/>
            <person name="Neumann-Schaal M."/>
            <person name="Henke P."/>
        </authorList>
    </citation>
    <scope>NUCLEOTIDE SEQUENCE</scope>
    <source>
        <strain evidence="1">PCC 7102</strain>
    </source>
</reference>
<dbReference type="EMBL" id="RSCL01000001">
    <property type="protein sequence ID" value="RUT10009.1"/>
    <property type="molecule type" value="Genomic_DNA"/>
</dbReference>